<name>A0A7T5VCT8_9BACT</name>
<sequence>MKHLSIFALLALLLLSSCATRGQTGAAGGAAAGALIGQAIGHNTGATLIGAAVGGMLGYIVGNEMDKYDREQLNHAYERGMSNQRSSWVNPDSGNQYAVTPQPAYQDASSSQVCRRAEIEAIIDGKRQKTYSTACRDQYGTWQLR</sequence>
<feature type="chain" id="PRO_5032744753" evidence="2">
    <location>
        <begin position="20"/>
        <end position="145"/>
    </location>
</feature>
<feature type="transmembrane region" description="Helical" evidence="1">
    <location>
        <begin position="43"/>
        <end position="62"/>
    </location>
</feature>
<gene>
    <name evidence="4" type="ORF">HP555_06540</name>
</gene>
<dbReference type="Pfam" id="PF13488">
    <property type="entry name" value="Gly-zipper_Omp"/>
    <property type="match status" value="1"/>
</dbReference>
<dbReference type="InterPro" id="IPR016364">
    <property type="entry name" value="Surface_antigen_Rickettsia"/>
</dbReference>
<keyword evidence="1" id="KW-0812">Transmembrane</keyword>
<feature type="signal peptide" evidence="2">
    <location>
        <begin position="1"/>
        <end position="19"/>
    </location>
</feature>
<dbReference type="RefSeq" id="WP_199264368.1">
    <property type="nucleotide sequence ID" value="NZ_CP054140.1"/>
</dbReference>
<protein>
    <submittedName>
        <fullName evidence="4">Glycine zipper 2TM domain-containing protein</fullName>
    </submittedName>
</protein>
<dbReference type="InterPro" id="IPR039567">
    <property type="entry name" value="Gly-zipper"/>
</dbReference>
<evidence type="ECO:0000313" key="4">
    <source>
        <dbReference type="EMBL" id="QQG65547.1"/>
    </source>
</evidence>
<evidence type="ECO:0000256" key="1">
    <source>
        <dbReference type="SAM" id="Phobius"/>
    </source>
</evidence>
<proteinExistence type="predicted"/>
<feature type="domain" description="Glycine zipper" evidence="3">
    <location>
        <begin position="24"/>
        <end position="67"/>
    </location>
</feature>
<dbReference type="EMBL" id="CP054140">
    <property type="protein sequence ID" value="QQG65547.1"/>
    <property type="molecule type" value="Genomic_DNA"/>
</dbReference>
<evidence type="ECO:0000256" key="2">
    <source>
        <dbReference type="SAM" id="SignalP"/>
    </source>
</evidence>
<dbReference type="KEGG" id="dog:HP555_06540"/>
<dbReference type="PIRSF" id="PIRSF002721">
    <property type="entry name" value="Surface_antigen_Rickettsia"/>
    <property type="match status" value="1"/>
</dbReference>
<organism evidence="4 5">
    <name type="scientific">Desulfobulbus oligotrophicus</name>
    <dbReference type="NCBI Taxonomy" id="1909699"/>
    <lineage>
        <taxon>Bacteria</taxon>
        <taxon>Pseudomonadati</taxon>
        <taxon>Thermodesulfobacteriota</taxon>
        <taxon>Desulfobulbia</taxon>
        <taxon>Desulfobulbales</taxon>
        <taxon>Desulfobulbaceae</taxon>
        <taxon>Desulfobulbus</taxon>
    </lineage>
</organism>
<accession>A0A7T5VCT8</accession>
<dbReference type="PROSITE" id="PS51257">
    <property type="entry name" value="PROKAR_LIPOPROTEIN"/>
    <property type="match status" value="1"/>
</dbReference>
<keyword evidence="1" id="KW-0472">Membrane</keyword>
<dbReference type="Proteomes" id="UP000596092">
    <property type="component" value="Chromosome"/>
</dbReference>
<keyword evidence="5" id="KW-1185">Reference proteome</keyword>
<dbReference type="AlphaFoldDB" id="A0A7T5VCT8"/>
<evidence type="ECO:0000313" key="5">
    <source>
        <dbReference type="Proteomes" id="UP000596092"/>
    </source>
</evidence>
<keyword evidence="1" id="KW-1133">Transmembrane helix</keyword>
<evidence type="ECO:0000259" key="3">
    <source>
        <dbReference type="Pfam" id="PF13488"/>
    </source>
</evidence>
<keyword evidence="2" id="KW-0732">Signal</keyword>
<reference evidence="4 5" key="1">
    <citation type="submission" date="2020-05" db="EMBL/GenBank/DDBJ databases">
        <title>Complete genome of Desulfobulbus oligotrophicus.</title>
        <authorList>
            <person name="Podar M."/>
        </authorList>
    </citation>
    <scope>NUCLEOTIDE SEQUENCE [LARGE SCALE GENOMIC DNA]</scope>
    <source>
        <strain evidence="4 5">Prop6</strain>
    </source>
</reference>